<dbReference type="CDD" id="cd00037">
    <property type="entry name" value="CLECT"/>
    <property type="match status" value="1"/>
</dbReference>
<keyword evidence="1" id="KW-0732">Signal</keyword>
<dbReference type="InterPro" id="IPR001304">
    <property type="entry name" value="C-type_lectin-like"/>
</dbReference>
<name>A0AAV2S5F2_MEGNR</name>
<gene>
    <name evidence="3" type="ORF">MNOR_LOCUS31994</name>
</gene>
<protein>
    <recommendedName>
        <fullName evidence="2">C-type lectin domain-containing protein</fullName>
    </recommendedName>
</protein>
<dbReference type="Gene3D" id="3.10.100.10">
    <property type="entry name" value="Mannose-Binding Protein A, subunit A"/>
    <property type="match status" value="1"/>
</dbReference>
<organism evidence="3 4">
    <name type="scientific">Meganyctiphanes norvegica</name>
    <name type="common">Northern krill</name>
    <name type="synonym">Thysanopoda norvegica</name>
    <dbReference type="NCBI Taxonomy" id="48144"/>
    <lineage>
        <taxon>Eukaryota</taxon>
        <taxon>Metazoa</taxon>
        <taxon>Ecdysozoa</taxon>
        <taxon>Arthropoda</taxon>
        <taxon>Crustacea</taxon>
        <taxon>Multicrustacea</taxon>
        <taxon>Malacostraca</taxon>
        <taxon>Eumalacostraca</taxon>
        <taxon>Eucarida</taxon>
        <taxon>Euphausiacea</taxon>
        <taxon>Euphausiidae</taxon>
        <taxon>Meganyctiphanes</taxon>
    </lineage>
</organism>
<evidence type="ECO:0000313" key="4">
    <source>
        <dbReference type="Proteomes" id="UP001497623"/>
    </source>
</evidence>
<evidence type="ECO:0000256" key="1">
    <source>
        <dbReference type="SAM" id="SignalP"/>
    </source>
</evidence>
<keyword evidence="4" id="KW-1185">Reference proteome</keyword>
<evidence type="ECO:0000313" key="3">
    <source>
        <dbReference type="EMBL" id="CAL4157854.1"/>
    </source>
</evidence>
<evidence type="ECO:0000259" key="2">
    <source>
        <dbReference type="PROSITE" id="PS50041"/>
    </source>
</evidence>
<dbReference type="InterPro" id="IPR016186">
    <property type="entry name" value="C-type_lectin-like/link_sf"/>
</dbReference>
<feature type="chain" id="PRO_5043416206" description="C-type lectin domain-containing protein" evidence="1">
    <location>
        <begin position="28"/>
        <end position="217"/>
    </location>
</feature>
<sequence length="217" mass="24002">MGLSTIKLCLLLQTWFILSVLLGTSAAVDDCPTAFTKYGEYCFHYNDDPGRNKSSAERYCVDLDSTLPYPTAELSKWQEAVNEAFDGASSFTGAIKQNDGWWRWPDGTVLQDRAWQAHYPLNEQSCSSVSYNSDGQLRDKACSVTQPVLCQTEERVDLETELTEPPATTATSGQLPGCRLTWKGSLIPAVILLIIQLRAVHIPSFAVTNIWVGSQVC</sequence>
<dbReference type="AlphaFoldDB" id="A0AAV2S5F2"/>
<dbReference type="SMART" id="SM00034">
    <property type="entry name" value="CLECT"/>
    <property type="match status" value="1"/>
</dbReference>
<comment type="caution">
    <text evidence="3">The sequence shown here is derived from an EMBL/GenBank/DDBJ whole genome shotgun (WGS) entry which is preliminary data.</text>
</comment>
<feature type="signal peptide" evidence="1">
    <location>
        <begin position="1"/>
        <end position="27"/>
    </location>
</feature>
<feature type="domain" description="C-type lectin" evidence="2">
    <location>
        <begin position="38"/>
        <end position="151"/>
    </location>
</feature>
<reference evidence="3 4" key="1">
    <citation type="submission" date="2024-05" db="EMBL/GenBank/DDBJ databases">
        <authorList>
            <person name="Wallberg A."/>
        </authorList>
    </citation>
    <scope>NUCLEOTIDE SEQUENCE [LARGE SCALE GENOMIC DNA]</scope>
</reference>
<dbReference type="Pfam" id="PF00059">
    <property type="entry name" value="Lectin_C"/>
    <property type="match status" value="1"/>
</dbReference>
<dbReference type="SUPFAM" id="SSF56436">
    <property type="entry name" value="C-type lectin-like"/>
    <property type="match status" value="1"/>
</dbReference>
<dbReference type="EMBL" id="CAXKWB010042431">
    <property type="protein sequence ID" value="CAL4157854.1"/>
    <property type="molecule type" value="Genomic_DNA"/>
</dbReference>
<dbReference type="PROSITE" id="PS50041">
    <property type="entry name" value="C_TYPE_LECTIN_2"/>
    <property type="match status" value="1"/>
</dbReference>
<accession>A0AAV2S5F2</accession>
<proteinExistence type="predicted"/>
<dbReference type="InterPro" id="IPR016187">
    <property type="entry name" value="CTDL_fold"/>
</dbReference>
<dbReference type="Proteomes" id="UP001497623">
    <property type="component" value="Unassembled WGS sequence"/>
</dbReference>